<dbReference type="Proteomes" id="UP000886998">
    <property type="component" value="Unassembled WGS sequence"/>
</dbReference>
<proteinExistence type="predicted"/>
<evidence type="ECO:0000313" key="1">
    <source>
        <dbReference type="EMBL" id="GFY47958.1"/>
    </source>
</evidence>
<gene>
    <name evidence="1" type="ORF">TNIN_110361</name>
</gene>
<dbReference type="AlphaFoldDB" id="A0A8X7BYR6"/>
<accession>A0A8X7BYR6</accession>
<dbReference type="EMBL" id="BMAV01006231">
    <property type="protein sequence ID" value="GFY47958.1"/>
    <property type="molecule type" value="Genomic_DNA"/>
</dbReference>
<sequence length="94" mass="11028">MVTLTNPTVFMELSTMCTREEHKMSFPRNTQRASNFMLLTSISSQRTIHFRSEEWESNGRKMGLAVTYSSFFGKRRKDLKGRTSFRKRVQGRAQ</sequence>
<comment type="caution">
    <text evidence="1">The sequence shown here is derived from an EMBL/GenBank/DDBJ whole genome shotgun (WGS) entry which is preliminary data.</text>
</comment>
<organism evidence="1 2">
    <name type="scientific">Trichonephila inaurata madagascariensis</name>
    <dbReference type="NCBI Taxonomy" id="2747483"/>
    <lineage>
        <taxon>Eukaryota</taxon>
        <taxon>Metazoa</taxon>
        <taxon>Ecdysozoa</taxon>
        <taxon>Arthropoda</taxon>
        <taxon>Chelicerata</taxon>
        <taxon>Arachnida</taxon>
        <taxon>Araneae</taxon>
        <taxon>Araneomorphae</taxon>
        <taxon>Entelegynae</taxon>
        <taxon>Araneoidea</taxon>
        <taxon>Nephilidae</taxon>
        <taxon>Trichonephila</taxon>
        <taxon>Trichonephila inaurata</taxon>
    </lineage>
</organism>
<protein>
    <submittedName>
        <fullName evidence="1">Uncharacterized protein</fullName>
    </submittedName>
</protein>
<keyword evidence="2" id="KW-1185">Reference proteome</keyword>
<evidence type="ECO:0000313" key="2">
    <source>
        <dbReference type="Proteomes" id="UP000886998"/>
    </source>
</evidence>
<name>A0A8X7BYR6_9ARAC</name>
<reference evidence="1" key="1">
    <citation type="submission" date="2020-08" db="EMBL/GenBank/DDBJ databases">
        <title>Multicomponent nature underlies the extraordinary mechanical properties of spider dragline silk.</title>
        <authorList>
            <person name="Kono N."/>
            <person name="Nakamura H."/>
            <person name="Mori M."/>
            <person name="Yoshida Y."/>
            <person name="Ohtoshi R."/>
            <person name="Malay A.D."/>
            <person name="Moran D.A.P."/>
            <person name="Tomita M."/>
            <person name="Numata K."/>
            <person name="Arakawa K."/>
        </authorList>
    </citation>
    <scope>NUCLEOTIDE SEQUENCE</scope>
</reference>